<dbReference type="Proteomes" id="UP000553193">
    <property type="component" value="Unassembled WGS sequence"/>
</dbReference>
<comment type="caution">
    <text evidence="10">The sequence shown here is derived from an EMBL/GenBank/DDBJ whole genome shotgun (WGS) entry which is preliminary data.</text>
</comment>
<evidence type="ECO:0000256" key="4">
    <source>
        <dbReference type="ARBA" id="ARBA00022692"/>
    </source>
</evidence>
<feature type="transmembrane region" description="Helical" evidence="9">
    <location>
        <begin position="36"/>
        <end position="59"/>
    </location>
</feature>
<feature type="transmembrane region" description="Helical" evidence="9">
    <location>
        <begin position="139"/>
        <end position="159"/>
    </location>
</feature>
<evidence type="ECO:0000256" key="2">
    <source>
        <dbReference type="ARBA" id="ARBA00022448"/>
    </source>
</evidence>
<sequence>MFDSFLLESIINGLLLGGVLALLALGLNLVFGVIDVVWICYAELVMVGMYAIFFLYVYYEVPLAGAIAAAVLGVALLGMILHRFVIEPVLGTAPINQLLVTGGVLFFLQAAATLAFGIEFRNIGIRMPVVEFGDMFFSFARILAFATALVGVLLLWLFLTRTYLGTAIRAISQDREIMPLMGVDPRRIYLITSAIGGGMAGVAASLLVLQYDVHPAIGLSFGPITFMVCVMGGLGNMLGGFVAAFIFAQFISVGGYLFQIEWGYVIAFCFFIAMMFVRPKGLFSR</sequence>
<dbReference type="GO" id="GO:0005886">
    <property type="term" value="C:plasma membrane"/>
    <property type="evidence" value="ECO:0007669"/>
    <property type="project" value="UniProtKB-SubCell"/>
</dbReference>
<evidence type="ECO:0000256" key="3">
    <source>
        <dbReference type="ARBA" id="ARBA00022475"/>
    </source>
</evidence>
<evidence type="ECO:0000256" key="9">
    <source>
        <dbReference type="SAM" id="Phobius"/>
    </source>
</evidence>
<dbReference type="PANTHER" id="PTHR11795">
    <property type="entry name" value="BRANCHED-CHAIN AMINO ACID TRANSPORT SYSTEM PERMEASE PROTEIN LIVH"/>
    <property type="match status" value="1"/>
</dbReference>
<name>A0A840AG93_9PROT</name>
<keyword evidence="6 9" id="KW-1133">Transmembrane helix</keyword>
<dbReference type="RefSeq" id="WP_184384575.1">
    <property type="nucleotide sequence ID" value="NZ_JACIDJ010000004.1"/>
</dbReference>
<keyword evidence="4 9" id="KW-0812">Transmembrane</keyword>
<feature type="transmembrane region" description="Helical" evidence="9">
    <location>
        <begin position="188"/>
        <end position="209"/>
    </location>
</feature>
<keyword evidence="7 9" id="KW-0472">Membrane</keyword>
<feature type="transmembrane region" description="Helical" evidence="9">
    <location>
        <begin position="256"/>
        <end position="277"/>
    </location>
</feature>
<dbReference type="AlphaFoldDB" id="A0A840AG93"/>
<feature type="transmembrane region" description="Helical" evidence="9">
    <location>
        <begin position="221"/>
        <end position="250"/>
    </location>
</feature>
<dbReference type="GO" id="GO:0006865">
    <property type="term" value="P:amino acid transport"/>
    <property type="evidence" value="ECO:0007669"/>
    <property type="project" value="UniProtKB-KW"/>
</dbReference>
<keyword evidence="3" id="KW-1003">Cell membrane</keyword>
<evidence type="ECO:0000256" key="1">
    <source>
        <dbReference type="ARBA" id="ARBA00004651"/>
    </source>
</evidence>
<dbReference type="PANTHER" id="PTHR11795:SF445">
    <property type="entry name" value="AMINO ACID ABC TRANSPORTER PERMEASE PROTEIN"/>
    <property type="match status" value="1"/>
</dbReference>
<feature type="transmembrane region" description="Helical" evidence="9">
    <location>
        <begin position="12"/>
        <end position="30"/>
    </location>
</feature>
<feature type="transmembrane region" description="Helical" evidence="9">
    <location>
        <begin position="66"/>
        <end position="86"/>
    </location>
</feature>
<evidence type="ECO:0000313" key="10">
    <source>
        <dbReference type="EMBL" id="MBB3899105.1"/>
    </source>
</evidence>
<dbReference type="GO" id="GO:0022857">
    <property type="term" value="F:transmembrane transporter activity"/>
    <property type="evidence" value="ECO:0007669"/>
    <property type="project" value="InterPro"/>
</dbReference>
<organism evidence="10 11">
    <name type="scientific">Roseococcus suduntuyensis</name>
    <dbReference type="NCBI Taxonomy" id="455361"/>
    <lineage>
        <taxon>Bacteria</taxon>
        <taxon>Pseudomonadati</taxon>
        <taxon>Pseudomonadota</taxon>
        <taxon>Alphaproteobacteria</taxon>
        <taxon>Acetobacterales</taxon>
        <taxon>Roseomonadaceae</taxon>
        <taxon>Roseococcus</taxon>
    </lineage>
</organism>
<protein>
    <submittedName>
        <fullName evidence="10">Branched-chain amino acid transport system permease protein</fullName>
    </submittedName>
</protein>
<gene>
    <name evidence="10" type="ORF">GGQ83_002553</name>
</gene>
<evidence type="ECO:0000256" key="8">
    <source>
        <dbReference type="ARBA" id="ARBA00037998"/>
    </source>
</evidence>
<dbReference type="InterPro" id="IPR001851">
    <property type="entry name" value="ABC_transp_permease"/>
</dbReference>
<dbReference type="CDD" id="cd06582">
    <property type="entry name" value="TM_PBP1_LivH_like"/>
    <property type="match status" value="1"/>
</dbReference>
<keyword evidence="2" id="KW-0813">Transport</keyword>
<comment type="subcellular location">
    <subcellularLocation>
        <location evidence="1">Cell membrane</location>
        <topology evidence="1">Multi-pass membrane protein</topology>
    </subcellularLocation>
</comment>
<dbReference type="Pfam" id="PF02653">
    <property type="entry name" value="BPD_transp_2"/>
    <property type="match status" value="1"/>
</dbReference>
<dbReference type="InterPro" id="IPR052157">
    <property type="entry name" value="BCAA_transport_permease"/>
</dbReference>
<evidence type="ECO:0000256" key="6">
    <source>
        <dbReference type="ARBA" id="ARBA00022989"/>
    </source>
</evidence>
<evidence type="ECO:0000256" key="7">
    <source>
        <dbReference type="ARBA" id="ARBA00023136"/>
    </source>
</evidence>
<evidence type="ECO:0000313" key="11">
    <source>
        <dbReference type="Proteomes" id="UP000553193"/>
    </source>
</evidence>
<accession>A0A840AG93</accession>
<reference evidence="10 11" key="1">
    <citation type="submission" date="2020-08" db="EMBL/GenBank/DDBJ databases">
        <title>Genomic Encyclopedia of Type Strains, Phase IV (KMG-IV): sequencing the most valuable type-strain genomes for metagenomic binning, comparative biology and taxonomic classification.</title>
        <authorList>
            <person name="Goeker M."/>
        </authorList>
    </citation>
    <scope>NUCLEOTIDE SEQUENCE [LARGE SCALE GENOMIC DNA]</scope>
    <source>
        <strain evidence="10 11">DSM 19979</strain>
    </source>
</reference>
<feature type="transmembrane region" description="Helical" evidence="9">
    <location>
        <begin position="98"/>
        <end position="118"/>
    </location>
</feature>
<keyword evidence="5" id="KW-0029">Amino-acid transport</keyword>
<comment type="similarity">
    <text evidence="8">Belongs to the binding-protein-dependent transport system permease family. LivHM subfamily.</text>
</comment>
<evidence type="ECO:0000256" key="5">
    <source>
        <dbReference type="ARBA" id="ARBA00022970"/>
    </source>
</evidence>
<proteinExistence type="inferred from homology"/>
<keyword evidence="11" id="KW-1185">Reference proteome</keyword>
<dbReference type="EMBL" id="JACIDJ010000004">
    <property type="protein sequence ID" value="MBB3899105.1"/>
    <property type="molecule type" value="Genomic_DNA"/>
</dbReference>